<keyword evidence="11" id="KW-1185">Reference proteome</keyword>
<evidence type="ECO:0000313" key="10">
    <source>
        <dbReference type="EMBL" id="MBN7798186.1"/>
    </source>
</evidence>
<reference evidence="10" key="1">
    <citation type="submission" date="2021-02" db="EMBL/GenBank/DDBJ databases">
        <title>PHA producing bacteria isolated from coastal sediment in Guangdong, Shenzhen.</title>
        <authorList>
            <person name="Zheng W."/>
            <person name="Yu S."/>
            <person name="Huang Y."/>
        </authorList>
    </citation>
    <scope>NUCLEOTIDE SEQUENCE</scope>
    <source>
        <strain evidence="10">TN14-10</strain>
    </source>
</reference>
<keyword evidence="3" id="KW-0479">Metal-binding</keyword>
<dbReference type="Proteomes" id="UP000664303">
    <property type="component" value="Unassembled WGS sequence"/>
</dbReference>
<accession>A0A939DHB6</accession>
<protein>
    <submittedName>
        <fullName evidence="10">VOC family protein</fullName>
    </submittedName>
</protein>
<feature type="domain" description="VOC" evidence="9">
    <location>
        <begin position="5"/>
        <end position="121"/>
    </location>
</feature>
<dbReference type="AlphaFoldDB" id="A0A939DHB6"/>
<dbReference type="InterPro" id="IPR051332">
    <property type="entry name" value="Fosfomycin_Res_Enzymes"/>
</dbReference>
<feature type="domain" description="VOC" evidence="9">
    <location>
        <begin position="149"/>
        <end position="273"/>
    </location>
</feature>
<evidence type="ECO:0000256" key="7">
    <source>
        <dbReference type="ARBA" id="ARBA00023004"/>
    </source>
</evidence>
<sequence>MALASIGYLRIQASDVPAWMAFATDVLGLMEARREDSAGARFLRMDDHPFRFMIEPGDGDGLLACGLEYRSREDWEAVCADLRDAGFEVRDGDAAEAKRRCVSGFATVTDPGGNTLELYYGRLLDYVPLNSPAGVSAFVTGDEFTGDMGFGHAVVPAPDIEASIDFYTGLIGLAISDDLYPPMPEGAPESRVVFMHADNPRQHSLALYNQPSPIGVVHIMVEVSTLDEVGLALDRVKAAGHPLLASLGRHVNDNMCSFYVLAPGGIPVEYGYDGLLVDWDNHTPTVSTEGDLWGHEYNFPGAD</sequence>
<organism evidence="10 11">
    <name type="scientific">Parahaliea mediterranea</name>
    <dbReference type="NCBI Taxonomy" id="651086"/>
    <lineage>
        <taxon>Bacteria</taxon>
        <taxon>Pseudomonadati</taxon>
        <taxon>Pseudomonadota</taxon>
        <taxon>Gammaproteobacteria</taxon>
        <taxon>Cellvibrionales</taxon>
        <taxon>Halieaceae</taxon>
        <taxon>Parahaliea</taxon>
    </lineage>
</organism>
<dbReference type="SUPFAM" id="SSF54593">
    <property type="entry name" value="Glyoxalase/Bleomycin resistance protein/Dihydroxybiphenyl dioxygenase"/>
    <property type="match status" value="1"/>
</dbReference>
<comment type="caution">
    <text evidence="10">The sequence shown here is derived from an EMBL/GenBank/DDBJ whole genome shotgun (WGS) entry which is preliminary data.</text>
</comment>
<keyword evidence="6 8" id="KW-0560">Oxidoreductase</keyword>
<evidence type="ECO:0000256" key="6">
    <source>
        <dbReference type="ARBA" id="ARBA00023002"/>
    </source>
</evidence>
<evidence type="ECO:0000256" key="1">
    <source>
        <dbReference type="ARBA" id="ARBA00001954"/>
    </source>
</evidence>
<dbReference type="InterPro" id="IPR000486">
    <property type="entry name" value="Xdiol_ring_cleave_dOase_1/2"/>
</dbReference>
<gene>
    <name evidence="10" type="ORF">JYP50_16370</name>
</gene>
<evidence type="ECO:0000313" key="11">
    <source>
        <dbReference type="Proteomes" id="UP000664303"/>
    </source>
</evidence>
<dbReference type="InterPro" id="IPR037523">
    <property type="entry name" value="VOC_core"/>
</dbReference>
<dbReference type="PROSITE" id="PS51819">
    <property type="entry name" value="VOC"/>
    <property type="match status" value="2"/>
</dbReference>
<dbReference type="InterPro" id="IPR029068">
    <property type="entry name" value="Glyas_Bleomycin-R_OHBP_Dase"/>
</dbReference>
<dbReference type="Gene3D" id="3.10.180.10">
    <property type="entry name" value="2,3-Dihydroxybiphenyl 1,2-Dioxygenase, domain 1"/>
    <property type="match status" value="2"/>
</dbReference>
<evidence type="ECO:0000256" key="5">
    <source>
        <dbReference type="ARBA" id="ARBA00022964"/>
    </source>
</evidence>
<dbReference type="CDD" id="cd07252">
    <property type="entry name" value="BphC1-RGP6_N_like"/>
    <property type="match status" value="1"/>
</dbReference>
<dbReference type="Pfam" id="PF00903">
    <property type="entry name" value="Glyoxalase"/>
    <property type="match status" value="1"/>
</dbReference>
<comment type="cofactor">
    <cofactor evidence="1 8">
        <name>Fe(2+)</name>
        <dbReference type="ChEBI" id="CHEBI:29033"/>
    </cofactor>
</comment>
<dbReference type="EMBL" id="JAFKCZ010000012">
    <property type="protein sequence ID" value="MBN7798186.1"/>
    <property type="molecule type" value="Genomic_DNA"/>
</dbReference>
<dbReference type="PANTHER" id="PTHR36113:SF3">
    <property type="entry name" value="SLL5075 PROTEIN"/>
    <property type="match status" value="1"/>
</dbReference>
<evidence type="ECO:0000256" key="2">
    <source>
        <dbReference type="ARBA" id="ARBA00008784"/>
    </source>
</evidence>
<dbReference type="InterPro" id="IPR004360">
    <property type="entry name" value="Glyas_Fos-R_dOase_dom"/>
</dbReference>
<dbReference type="Pfam" id="PF22632">
    <property type="entry name" value="BphC_D1"/>
    <property type="match status" value="1"/>
</dbReference>
<keyword evidence="4 8" id="KW-0058">Aromatic hydrocarbons catabolism</keyword>
<evidence type="ECO:0000256" key="3">
    <source>
        <dbReference type="ARBA" id="ARBA00022723"/>
    </source>
</evidence>
<dbReference type="RefSeq" id="WP_206561629.1">
    <property type="nucleotide sequence ID" value="NZ_JAFKCZ010000012.1"/>
</dbReference>
<name>A0A939DHB6_9GAMM</name>
<dbReference type="PANTHER" id="PTHR36113">
    <property type="entry name" value="LYASE, PUTATIVE-RELATED-RELATED"/>
    <property type="match status" value="1"/>
</dbReference>
<dbReference type="PROSITE" id="PS00082">
    <property type="entry name" value="EXTRADIOL_DIOXYGENAS"/>
    <property type="match status" value="1"/>
</dbReference>
<keyword evidence="7 8" id="KW-0408">Iron</keyword>
<evidence type="ECO:0000259" key="9">
    <source>
        <dbReference type="PROSITE" id="PS51819"/>
    </source>
</evidence>
<dbReference type="GO" id="GO:0008198">
    <property type="term" value="F:ferrous iron binding"/>
    <property type="evidence" value="ECO:0007669"/>
    <property type="project" value="InterPro"/>
</dbReference>
<proteinExistence type="inferred from homology"/>
<comment type="similarity">
    <text evidence="2 8">Belongs to the extradiol ring-cleavage dioxygenase family.</text>
</comment>
<evidence type="ECO:0000256" key="8">
    <source>
        <dbReference type="RuleBase" id="RU000683"/>
    </source>
</evidence>
<keyword evidence="5 8" id="KW-0223">Dioxygenase</keyword>
<evidence type="ECO:0000256" key="4">
    <source>
        <dbReference type="ARBA" id="ARBA00022797"/>
    </source>
</evidence>
<dbReference type="GO" id="GO:0051213">
    <property type="term" value="F:dioxygenase activity"/>
    <property type="evidence" value="ECO:0007669"/>
    <property type="project" value="UniProtKB-KW"/>
</dbReference>